<sequence length="208" mass="22493">MSRAVRVATADTRLSKLRRAVQAARRARGLDEDAYRSMLEAVTGRRSSTECTTAELMRLLDVLNGKDRAATRSRPAAEGAIPAKVRALVLNLHALGAWPHPSEAEIGKFVRRQAGVDDLRFLTPASMTSVVEALRAMCAREGLVLRPGVSPAEAEVALVQAQVQKLRAVDPASATAFEPAVTAIETASEAHRRRLVRSLGEVIRGRQP</sequence>
<name>A0A6A7Y3H1_9HYPH</name>
<organism evidence="1 2">
    <name type="scientific">Segnochrobactrum spirostomi</name>
    <dbReference type="NCBI Taxonomy" id="2608987"/>
    <lineage>
        <taxon>Bacteria</taxon>
        <taxon>Pseudomonadati</taxon>
        <taxon>Pseudomonadota</taxon>
        <taxon>Alphaproteobacteria</taxon>
        <taxon>Hyphomicrobiales</taxon>
        <taxon>Segnochrobactraceae</taxon>
        <taxon>Segnochrobactrum</taxon>
    </lineage>
</organism>
<keyword evidence="2" id="KW-1185">Reference proteome</keyword>
<gene>
    <name evidence="1" type="ORF">F0357_13640</name>
</gene>
<dbReference type="EMBL" id="VWNA01000001">
    <property type="protein sequence ID" value="MQT13664.1"/>
    <property type="molecule type" value="Genomic_DNA"/>
</dbReference>
<dbReference type="Proteomes" id="UP000332515">
    <property type="component" value="Unassembled WGS sequence"/>
</dbReference>
<evidence type="ECO:0000313" key="2">
    <source>
        <dbReference type="Proteomes" id="UP000332515"/>
    </source>
</evidence>
<reference evidence="1 2" key="1">
    <citation type="submission" date="2019-09" db="EMBL/GenBank/DDBJ databases">
        <title>Segnochrobactrum spirostomi gen. nov., sp. nov., isolated from the ciliate Spirostomum cf. yagiui and description of a novel family, Segnochrobactraceae fam. nov. within the order Rhizobiales of the class Alphaproteobacteria.</title>
        <authorList>
            <person name="Akter S."/>
            <person name="Shazib S.U.A."/>
            <person name="Shin M.K."/>
        </authorList>
    </citation>
    <scope>NUCLEOTIDE SEQUENCE [LARGE SCALE GENOMIC DNA]</scope>
    <source>
        <strain evidence="1 2">Sp-1</strain>
    </source>
</reference>
<comment type="caution">
    <text evidence="1">The sequence shown here is derived from an EMBL/GenBank/DDBJ whole genome shotgun (WGS) entry which is preliminary data.</text>
</comment>
<dbReference type="InterPro" id="IPR009363">
    <property type="entry name" value="Phage_Mu_Gp16"/>
</dbReference>
<dbReference type="Pfam" id="PF06252">
    <property type="entry name" value="GemA"/>
    <property type="match status" value="1"/>
</dbReference>
<evidence type="ECO:0000313" key="1">
    <source>
        <dbReference type="EMBL" id="MQT13664.1"/>
    </source>
</evidence>
<protein>
    <submittedName>
        <fullName evidence="1">Regulatory protein GemA</fullName>
    </submittedName>
</protein>
<dbReference type="AlphaFoldDB" id="A0A6A7Y3H1"/>
<proteinExistence type="predicted"/>
<dbReference type="RefSeq" id="WP_153482705.1">
    <property type="nucleotide sequence ID" value="NZ_VWNA01000001.1"/>
</dbReference>
<accession>A0A6A7Y3H1</accession>